<dbReference type="GO" id="GO:0006281">
    <property type="term" value="P:DNA repair"/>
    <property type="evidence" value="ECO:0007669"/>
    <property type="project" value="TreeGrafter"/>
</dbReference>
<dbReference type="Pfam" id="PF13419">
    <property type="entry name" value="HAD_2"/>
    <property type="match status" value="1"/>
</dbReference>
<comment type="caution">
    <text evidence="1">The sequence shown here is derived from an EMBL/GenBank/DDBJ whole genome shotgun (WGS) entry which is preliminary data.</text>
</comment>
<sequence>MPAQLVIFDFDGTLFDTHRAISHSIKGAFDALLPESAPSESEVQKLIGSGLGLAKVLEALHPSPDSFDETEWTSTYRRIYNDEGQQLVSAFPGAKELLNTLHTQNIPVAVISNKGVAAVETALKNNGINTIPEDLVVGDNTPGATKKPDTGSYVNVLLPALSARGLEQIDASKALVVGDTEADLQFASNIGAKSIWCKYGYGNKETCEKLAPDFIVDSLDEVAGIVDRL</sequence>
<dbReference type="EMBL" id="JAADJG010000031">
    <property type="protein sequence ID" value="KAF4457205.1"/>
    <property type="molecule type" value="Genomic_DNA"/>
</dbReference>
<protein>
    <submittedName>
        <fullName evidence="1">Phosphoglycolate phosphatase</fullName>
    </submittedName>
</protein>
<dbReference type="SUPFAM" id="SSF56784">
    <property type="entry name" value="HAD-like"/>
    <property type="match status" value="1"/>
</dbReference>
<dbReference type="InterPro" id="IPR036412">
    <property type="entry name" value="HAD-like_sf"/>
</dbReference>
<evidence type="ECO:0000313" key="2">
    <source>
        <dbReference type="Proteomes" id="UP000605986"/>
    </source>
</evidence>
<dbReference type="PANTHER" id="PTHR43434">
    <property type="entry name" value="PHOSPHOGLYCOLATE PHOSPHATASE"/>
    <property type="match status" value="1"/>
</dbReference>
<evidence type="ECO:0000313" key="1">
    <source>
        <dbReference type="EMBL" id="KAF4457205.1"/>
    </source>
</evidence>
<proteinExistence type="predicted"/>
<accession>A0A8H4KW40</accession>
<name>A0A8H4KW40_9HYPO</name>
<dbReference type="InterPro" id="IPR050155">
    <property type="entry name" value="HAD-like_hydrolase_sf"/>
</dbReference>
<dbReference type="InterPro" id="IPR023198">
    <property type="entry name" value="PGP-like_dom2"/>
</dbReference>
<dbReference type="OrthoDB" id="47007at2759"/>
<dbReference type="InterPro" id="IPR023214">
    <property type="entry name" value="HAD_sf"/>
</dbReference>
<gene>
    <name evidence="1" type="ORF">F53441_769</name>
</gene>
<dbReference type="Gene3D" id="3.40.50.1000">
    <property type="entry name" value="HAD superfamily/HAD-like"/>
    <property type="match status" value="1"/>
</dbReference>
<dbReference type="InterPro" id="IPR041492">
    <property type="entry name" value="HAD_2"/>
</dbReference>
<dbReference type="Proteomes" id="UP000605986">
    <property type="component" value="Unassembled WGS sequence"/>
</dbReference>
<reference evidence="1" key="1">
    <citation type="submission" date="2020-01" db="EMBL/GenBank/DDBJ databases">
        <title>Identification and distribution of gene clusters putatively required for synthesis of sphingolipid metabolism inhibitors in phylogenetically diverse species of the filamentous fungus Fusarium.</title>
        <authorList>
            <person name="Kim H.-S."/>
            <person name="Busman M."/>
            <person name="Brown D.W."/>
            <person name="Divon H."/>
            <person name="Uhlig S."/>
            <person name="Proctor R.H."/>
        </authorList>
    </citation>
    <scope>NUCLEOTIDE SEQUENCE</scope>
    <source>
        <strain evidence="1">NRRL 53441</strain>
    </source>
</reference>
<dbReference type="SFLD" id="SFLDG01129">
    <property type="entry name" value="C1.5:_HAD__Beta-PGM__Phosphata"/>
    <property type="match status" value="1"/>
</dbReference>
<organism evidence="1 2">
    <name type="scientific">Fusarium austroafricanum</name>
    <dbReference type="NCBI Taxonomy" id="2364996"/>
    <lineage>
        <taxon>Eukaryota</taxon>
        <taxon>Fungi</taxon>
        <taxon>Dikarya</taxon>
        <taxon>Ascomycota</taxon>
        <taxon>Pezizomycotina</taxon>
        <taxon>Sordariomycetes</taxon>
        <taxon>Hypocreomycetidae</taxon>
        <taxon>Hypocreales</taxon>
        <taxon>Nectriaceae</taxon>
        <taxon>Fusarium</taxon>
        <taxon>Fusarium concolor species complex</taxon>
    </lineage>
</organism>
<dbReference type="PANTHER" id="PTHR43434:SF1">
    <property type="entry name" value="PHOSPHOGLYCOLATE PHOSPHATASE"/>
    <property type="match status" value="1"/>
</dbReference>
<dbReference type="GO" id="GO:0008967">
    <property type="term" value="F:phosphoglycolate phosphatase activity"/>
    <property type="evidence" value="ECO:0007669"/>
    <property type="project" value="TreeGrafter"/>
</dbReference>
<dbReference type="Gene3D" id="1.10.150.240">
    <property type="entry name" value="Putative phosphatase, domain 2"/>
    <property type="match status" value="1"/>
</dbReference>
<dbReference type="SFLD" id="SFLDS00003">
    <property type="entry name" value="Haloacid_Dehalogenase"/>
    <property type="match status" value="1"/>
</dbReference>
<dbReference type="AlphaFoldDB" id="A0A8H4KW40"/>
<keyword evidence="2" id="KW-1185">Reference proteome</keyword>